<feature type="transmembrane region" description="Helical" evidence="8">
    <location>
        <begin position="6"/>
        <end position="27"/>
    </location>
</feature>
<dbReference type="eggNOG" id="COG1971">
    <property type="taxonomic scope" value="Bacteria"/>
</dbReference>
<comment type="similarity">
    <text evidence="8">Belongs to the MntP (TC 9.B.29) family.</text>
</comment>
<keyword evidence="7 8" id="KW-0464">Manganese</keyword>
<evidence type="ECO:0000256" key="3">
    <source>
        <dbReference type="ARBA" id="ARBA00022692"/>
    </source>
</evidence>
<proteinExistence type="inferred from homology"/>
<evidence type="ECO:0000313" key="9">
    <source>
        <dbReference type="EMBL" id="ACV23171.1"/>
    </source>
</evidence>
<keyword evidence="2 8" id="KW-1003">Cell membrane</keyword>
<feature type="transmembrane region" description="Helical" evidence="8">
    <location>
        <begin position="39"/>
        <end position="62"/>
    </location>
</feature>
<keyword evidence="5 8" id="KW-0406">Ion transport</keyword>
<feature type="transmembrane region" description="Helical" evidence="8">
    <location>
        <begin position="68"/>
        <end position="85"/>
    </location>
</feature>
<evidence type="ECO:0000313" key="10">
    <source>
        <dbReference type="Proteomes" id="UP000002026"/>
    </source>
</evidence>
<evidence type="ECO:0000256" key="5">
    <source>
        <dbReference type="ARBA" id="ARBA00023065"/>
    </source>
</evidence>
<feature type="transmembrane region" description="Helical" evidence="8">
    <location>
        <begin position="170"/>
        <end position="187"/>
    </location>
</feature>
<dbReference type="InterPro" id="IPR022929">
    <property type="entry name" value="Put_MntP"/>
</dbReference>
<reference evidence="9 10" key="1">
    <citation type="journal article" date="2009" name="Stand. Genomic Sci.">
        <title>Complete genome sequence of Slackia heliotrinireducens type strain (RHS 1).</title>
        <authorList>
            <person name="Pukall R."/>
            <person name="Lapidus A."/>
            <person name="Nolan M."/>
            <person name="Copeland A."/>
            <person name="Glavina Del Rio T."/>
            <person name="Lucas S."/>
            <person name="Chen F."/>
            <person name="Tice H."/>
            <person name="Cheng J.F."/>
            <person name="Chertkov O."/>
            <person name="Bruce D."/>
            <person name="Goodwin L."/>
            <person name="Kuske C."/>
            <person name="Brettin T."/>
            <person name="Detter J.C."/>
            <person name="Han C."/>
            <person name="Pitluck S."/>
            <person name="Pati A."/>
            <person name="Mavrommatis K."/>
            <person name="Ivanova N."/>
            <person name="Ovchinnikova G."/>
            <person name="Chen A."/>
            <person name="Palaniappan K."/>
            <person name="Schneider S."/>
            <person name="Rohde M."/>
            <person name="Chain P."/>
            <person name="D'haeseleer P."/>
            <person name="Goker M."/>
            <person name="Bristow J."/>
            <person name="Eisen J.A."/>
            <person name="Markowitz V."/>
            <person name="Kyrpides N.C."/>
            <person name="Klenk H.P."/>
            <person name="Hugenholtz P."/>
        </authorList>
    </citation>
    <scope>NUCLEOTIDE SEQUENCE [LARGE SCALE GENOMIC DNA]</scope>
    <source>
        <strain evidence="10">ATCC 29202 / DSM 20476 / NCTC 11029 / RHS 1</strain>
    </source>
</reference>
<dbReference type="RefSeq" id="WP_012799271.1">
    <property type="nucleotide sequence ID" value="NC_013165.1"/>
</dbReference>
<comment type="subcellular location">
    <subcellularLocation>
        <location evidence="8">Cell membrane</location>
        <topology evidence="8">Multi-pass membrane protein</topology>
    </subcellularLocation>
</comment>
<dbReference type="STRING" id="471855.Shel_21610"/>
<keyword evidence="4 8" id="KW-1133">Transmembrane helix</keyword>
<dbReference type="EMBL" id="CP001684">
    <property type="protein sequence ID" value="ACV23171.1"/>
    <property type="molecule type" value="Genomic_DNA"/>
</dbReference>
<protein>
    <recommendedName>
        <fullName evidence="8">Putative manganese efflux pump MntP</fullName>
    </recommendedName>
</protein>
<evidence type="ECO:0000256" key="2">
    <source>
        <dbReference type="ARBA" id="ARBA00022475"/>
    </source>
</evidence>
<evidence type="ECO:0000256" key="8">
    <source>
        <dbReference type="HAMAP-Rule" id="MF_01521"/>
    </source>
</evidence>
<feature type="transmembrane region" description="Helical" evidence="8">
    <location>
        <begin position="134"/>
        <end position="158"/>
    </location>
</feature>
<name>C7N8D6_SLAHD</name>
<dbReference type="InterPro" id="IPR003810">
    <property type="entry name" value="Mntp/YtaF"/>
</dbReference>
<organism evidence="9 10">
    <name type="scientific">Slackia heliotrinireducens (strain ATCC 29202 / DSM 20476 / NCTC 11029 / RHS 1)</name>
    <name type="common">Peptococcus heliotrinreducens</name>
    <dbReference type="NCBI Taxonomy" id="471855"/>
    <lineage>
        <taxon>Bacteria</taxon>
        <taxon>Bacillati</taxon>
        <taxon>Actinomycetota</taxon>
        <taxon>Coriobacteriia</taxon>
        <taxon>Eggerthellales</taxon>
        <taxon>Eggerthellaceae</taxon>
        <taxon>Slackia</taxon>
    </lineage>
</organism>
<dbReference type="HOGENOM" id="CLU_096410_3_1_11"/>
<keyword evidence="6 8" id="KW-0472">Membrane</keyword>
<dbReference type="PANTHER" id="PTHR35529:SF1">
    <property type="entry name" value="MANGANESE EFFLUX PUMP MNTP-RELATED"/>
    <property type="match status" value="1"/>
</dbReference>
<evidence type="ECO:0000256" key="1">
    <source>
        <dbReference type="ARBA" id="ARBA00022448"/>
    </source>
</evidence>
<keyword evidence="1 8" id="KW-0813">Transport</keyword>
<evidence type="ECO:0000256" key="4">
    <source>
        <dbReference type="ARBA" id="ARBA00022989"/>
    </source>
</evidence>
<keyword evidence="3 8" id="KW-0812">Transmembrane</keyword>
<evidence type="ECO:0000256" key="6">
    <source>
        <dbReference type="ARBA" id="ARBA00023136"/>
    </source>
</evidence>
<keyword evidence="10" id="KW-1185">Reference proteome</keyword>
<comment type="function">
    <text evidence="8">Probably functions as a manganese efflux pump.</text>
</comment>
<dbReference type="Pfam" id="PF02659">
    <property type="entry name" value="Mntp"/>
    <property type="match status" value="1"/>
</dbReference>
<dbReference type="KEGG" id="shi:Shel_21610"/>
<evidence type="ECO:0000256" key="7">
    <source>
        <dbReference type="ARBA" id="ARBA00023211"/>
    </source>
</evidence>
<dbReference type="PANTHER" id="PTHR35529">
    <property type="entry name" value="MANGANESE EFFLUX PUMP MNTP-RELATED"/>
    <property type="match status" value="1"/>
</dbReference>
<dbReference type="AlphaFoldDB" id="C7N8D6"/>
<sequence length="188" mass="19274">MGIVEVVLIGVALSMDAFAVTISDMFAYPAMTRARQLMLPVAFGLFQGLMPVLGYILGSAFGAVIERYSGIVALIILGFIGGNMIKEGVQTLRDGGDGGMGVESGVITLPAVVMQAIATSIDAFAVGVTLRAEAVSIVSAASIIALTTFALCIVALVVGRRFGTVLGERAEVVGGIVLVIIGIKAMLP</sequence>
<dbReference type="Proteomes" id="UP000002026">
    <property type="component" value="Chromosome"/>
</dbReference>
<dbReference type="GO" id="GO:0005886">
    <property type="term" value="C:plasma membrane"/>
    <property type="evidence" value="ECO:0007669"/>
    <property type="project" value="UniProtKB-SubCell"/>
</dbReference>
<dbReference type="HAMAP" id="MF_01521">
    <property type="entry name" value="MntP_pump"/>
    <property type="match status" value="1"/>
</dbReference>
<accession>C7N8D6</accession>
<gene>
    <name evidence="8" type="primary">mntP</name>
    <name evidence="9" type="ordered locus">Shel_21610</name>
</gene>
<dbReference type="GO" id="GO:0005384">
    <property type="term" value="F:manganese ion transmembrane transporter activity"/>
    <property type="evidence" value="ECO:0007669"/>
    <property type="project" value="UniProtKB-UniRule"/>
</dbReference>